<gene>
    <name evidence="3" type="ORF">FHT01_000893</name>
</gene>
<dbReference type="EMBL" id="JAASQP010000001">
    <property type="protein sequence ID" value="NIJ23351.1"/>
    <property type="molecule type" value="Genomic_DNA"/>
</dbReference>
<name>A0ABX0U1X3_9SPHN</name>
<evidence type="ECO:0000313" key="4">
    <source>
        <dbReference type="Proteomes" id="UP000788153"/>
    </source>
</evidence>
<reference evidence="3 4" key="1">
    <citation type="submission" date="2020-03" db="EMBL/GenBank/DDBJ databases">
        <title>Genomic Encyclopedia of Type Strains, Phase IV (KMG-IV): sequencing the most valuable type-strain genomes for metagenomic binning, comparative biology and taxonomic classification.</title>
        <authorList>
            <person name="Goeker M."/>
        </authorList>
    </citation>
    <scope>NUCLEOTIDE SEQUENCE [LARGE SCALE GENOMIC DNA]</scope>
    <source>
        <strain evidence="3 4">DSM 22753</strain>
    </source>
</reference>
<keyword evidence="4" id="KW-1185">Reference proteome</keyword>
<dbReference type="SUPFAM" id="SSF50475">
    <property type="entry name" value="FMN-binding split barrel"/>
    <property type="match status" value="1"/>
</dbReference>
<dbReference type="SMART" id="SM00903">
    <property type="entry name" value="Flavin_Reduct"/>
    <property type="match status" value="1"/>
</dbReference>
<dbReference type="InterPro" id="IPR029058">
    <property type="entry name" value="AB_hydrolase_fold"/>
</dbReference>
<accession>A0ABX0U1X3</accession>
<evidence type="ECO:0000256" key="1">
    <source>
        <dbReference type="ARBA" id="ARBA00023002"/>
    </source>
</evidence>
<dbReference type="SUPFAM" id="SSF53474">
    <property type="entry name" value="alpha/beta-Hydrolases"/>
    <property type="match status" value="1"/>
</dbReference>
<dbReference type="PANTHER" id="PTHR30466:SF1">
    <property type="entry name" value="FMN REDUCTASE (NADH) RUTF"/>
    <property type="match status" value="1"/>
</dbReference>
<dbReference type="Pfam" id="PF01613">
    <property type="entry name" value="Flavin_Reduct"/>
    <property type="match status" value="1"/>
</dbReference>
<evidence type="ECO:0000313" key="3">
    <source>
        <dbReference type="EMBL" id="NIJ23351.1"/>
    </source>
</evidence>
<dbReference type="InterPro" id="IPR012349">
    <property type="entry name" value="Split_barrel_FMN-bd"/>
</dbReference>
<evidence type="ECO:0000259" key="2">
    <source>
        <dbReference type="SMART" id="SM00903"/>
    </source>
</evidence>
<dbReference type="RefSeq" id="WP_140230782.1">
    <property type="nucleotide sequence ID" value="NZ_BAAAEV010000001.1"/>
</dbReference>
<dbReference type="InterPro" id="IPR050268">
    <property type="entry name" value="NADH-dep_flavin_reductase"/>
</dbReference>
<feature type="domain" description="Flavin reductase like" evidence="2">
    <location>
        <begin position="200"/>
        <end position="344"/>
    </location>
</feature>
<dbReference type="Gene3D" id="3.40.50.1820">
    <property type="entry name" value="alpha/beta hydrolase"/>
    <property type="match status" value="1"/>
</dbReference>
<protein>
    <submittedName>
        <fullName evidence="3">Flavin reductase (DIM6/NTAB) family NADH-FMN oxidoreductase RutF</fullName>
    </submittedName>
</protein>
<keyword evidence="1" id="KW-0560">Oxidoreductase</keyword>
<proteinExistence type="predicted"/>
<dbReference type="PANTHER" id="PTHR30466">
    <property type="entry name" value="FLAVIN REDUCTASE"/>
    <property type="match status" value="1"/>
</dbReference>
<dbReference type="InterPro" id="IPR002563">
    <property type="entry name" value="Flavin_Rdtase-like_dom"/>
</dbReference>
<dbReference type="Gene3D" id="2.30.110.10">
    <property type="entry name" value="Electron Transport, Fmn-binding Protein, Chain A"/>
    <property type="match status" value="1"/>
</dbReference>
<dbReference type="Proteomes" id="UP000788153">
    <property type="component" value="Unassembled WGS sequence"/>
</dbReference>
<organism evidence="3 4">
    <name type="scientific">Sphingomonas japonica</name>
    <dbReference type="NCBI Taxonomy" id="511662"/>
    <lineage>
        <taxon>Bacteria</taxon>
        <taxon>Pseudomonadati</taxon>
        <taxon>Pseudomonadota</taxon>
        <taxon>Alphaproteobacteria</taxon>
        <taxon>Sphingomonadales</taxon>
        <taxon>Sphingomonadaceae</taxon>
        <taxon>Sphingomonas</taxon>
    </lineage>
</organism>
<sequence length="348" mass="36735">MAKTTFAGFGGAHLDAELYGRSDNPGVLLLGLQGASWDAVAAALADAGRYVIRLELRNRDVDAQIGDLRTVLAELGSRPVIVAAAQGGSIAALTLGEGAAQLATGLVLIDPGPADPRLDAAARNLTIPVLAVHGAQATAAFSDAIPDVETVEAIGPAGILAADQADAFSALLLDFLERRVPRQAPEYRTGSDPRTLRDALGCFGTGVTVVTTIEPGGRPIGLTANSFTSVSLDPPLLLVCLANSAASLPAFLAAPHFAVNVLHIGQQPVSGRFAARVEDRFAGTPWERWETGVPIIENSLASFECAREAVHVAGDHHIVIGHVLRVRFEPRRDPLLYFRGKYRRLHFD</sequence>
<comment type="caution">
    <text evidence="3">The sequence shown here is derived from an EMBL/GenBank/DDBJ whole genome shotgun (WGS) entry which is preliminary data.</text>
</comment>